<sequence length="189" mass="20702">MLVGGDLGFLSSLVVAAFMAVFGPVSGFMVRRKWRCSVARRDEIKRLLVLASEEAARVELQAAEKYGYDYGYRCESLKEEDEVFVETPTSSAPPPTISTSYSGRRSVNKRLTGASFVVSKMGGIEGTTAMSDARMGNMIFESILEEGVFRFDCSADDRNAAFLSISFVDPKVRETPLMSIHKGIGLWGG</sequence>
<protein>
    <submittedName>
        <fullName evidence="2">Uncharacterized protein</fullName>
    </submittedName>
</protein>
<keyword evidence="3" id="KW-1185">Reference proteome</keyword>
<name>A0ABQ7WKQ1_SOLTU</name>
<evidence type="ECO:0000256" key="1">
    <source>
        <dbReference type="SAM" id="Phobius"/>
    </source>
</evidence>
<accession>A0ABQ7WKQ1</accession>
<feature type="transmembrane region" description="Helical" evidence="1">
    <location>
        <begin position="12"/>
        <end position="30"/>
    </location>
</feature>
<reference evidence="2 3" key="1">
    <citation type="journal article" date="2021" name="bioRxiv">
        <title>Chromosome-scale and haplotype-resolved genome assembly of a tetraploid potato cultivar.</title>
        <authorList>
            <person name="Sun H."/>
            <person name="Jiao W.-B."/>
            <person name="Krause K."/>
            <person name="Campoy J.A."/>
            <person name="Goel M."/>
            <person name="Folz-Donahue K."/>
            <person name="Kukat C."/>
            <person name="Huettel B."/>
            <person name="Schneeberger K."/>
        </authorList>
    </citation>
    <scope>NUCLEOTIDE SEQUENCE [LARGE SCALE GENOMIC DNA]</scope>
    <source>
        <strain evidence="2">SolTubOtavaFocal</strain>
        <tissue evidence="2">Leaves</tissue>
    </source>
</reference>
<keyword evidence="1" id="KW-0472">Membrane</keyword>
<evidence type="ECO:0000313" key="2">
    <source>
        <dbReference type="EMBL" id="KAH0780599.1"/>
    </source>
</evidence>
<keyword evidence="1" id="KW-0812">Transmembrane</keyword>
<dbReference type="EMBL" id="JAIVGD010000001">
    <property type="protein sequence ID" value="KAH0780599.1"/>
    <property type="molecule type" value="Genomic_DNA"/>
</dbReference>
<evidence type="ECO:0000313" key="3">
    <source>
        <dbReference type="Proteomes" id="UP000826656"/>
    </source>
</evidence>
<gene>
    <name evidence="2" type="ORF">KY290_000197</name>
</gene>
<comment type="caution">
    <text evidence="2">The sequence shown here is derived from an EMBL/GenBank/DDBJ whole genome shotgun (WGS) entry which is preliminary data.</text>
</comment>
<proteinExistence type="predicted"/>
<keyword evidence="1" id="KW-1133">Transmembrane helix</keyword>
<dbReference type="Proteomes" id="UP000826656">
    <property type="component" value="Unassembled WGS sequence"/>
</dbReference>
<organism evidence="2 3">
    <name type="scientific">Solanum tuberosum</name>
    <name type="common">Potato</name>
    <dbReference type="NCBI Taxonomy" id="4113"/>
    <lineage>
        <taxon>Eukaryota</taxon>
        <taxon>Viridiplantae</taxon>
        <taxon>Streptophyta</taxon>
        <taxon>Embryophyta</taxon>
        <taxon>Tracheophyta</taxon>
        <taxon>Spermatophyta</taxon>
        <taxon>Magnoliopsida</taxon>
        <taxon>eudicotyledons</taxon>
        <taxon>Gunneridae</taxon>
        <taxon>Pentapetalae</taxon>
        <taxon>asterids</taxon>
        <taxon>lamiids</taxon>
        <taxon>Solanales</taxon>
        <taxon>Solanaceae</taxon>
        <taxon>Solanoideae</taxon>
        <taxon>Solaneae</taxon>
        <taxon>Solanum</taxon>
    </lineage>
</organism>